<feature type="domain" description="Retrotransposon gag" evidence="2">
    <location>
        <begin position="66"/>
        <end position="127"/>
    </location>
</feature>
<name>A0A699L7Z2_TANCI</name>
<evidence type="ECO:0000259" key="2">
    <source>
        <dbReference type="Pfam" id="PF03732"/>
    </source>
</evidence>
<comment type="caution">
    <text evidence="3">The sequence shown here is derived from an EMBL/GenBank/DDBJ whole genome shotgun (WGS) entry which is preliminary data.</text>
</comment>
<keyword evidence="3" id="KW-0695">RNA-directed DNA polymerase</keyword>
<keyword evidence="3" id="KW-0808">Transferase</keyword>
<proteinExistence type="predicted"/>
<accession>A0A699L7Z2</accession>
<gene>
    <name evidence="3" type="ORF">Tci_701870</name>
</gene>
<sequence>MTEMEDQFQDTKDRAISHVMRTQAVEARAQIDTMEDAEAVQAMIDRAMKRNSTNGDGSHSSGGGPTRPIQFETLKKKLTDKYCSKGKIKKLEIKLWNLMVRGNDVAAYTQRFQELALICTKFLADETAKV</sequence>
<protein>
    <submittedName>
        <fullName evidence="3">Reverse transcriptase domain-containing protein</fullName>
    </submittedName>
</protein>
<feature type="region of interest" description="Disordered" evidence="1">
    <location>
        <begin position="46"/>
        <end position="69"/>
    </location>
</feature>
<keyword evidence="3" id="KW-0548">Nucleotidyltransferase</keyword>
<dbReference type="AlphaFoldDB" id="A0A699L7Z2"/>
<dbReference type="EMBL" id="BKCJ010596263">
    <property type="protein sequence ID" value="GFB29899.1"/>
    <property type="molecule type" value="Genomic_DNA"/>
</dbReference>
<evidence type="ECO:0000256" key="1">
    <source>
        <dbReference type="SAM" id="MobiDB-lite"/>
    </source>
</evidence>
<dbReference type="InterPro" id="IPR005162">
    <property type="entry name" value="Retrotrans_gag_dom"/>
</dbReference>
<organism evidence="3">
    <name type="scientific">Tanacetum cinerariifolium</name>
    <name type="common">Dalmatian daisy</name>
    <name type="synonym">Chrysanthemum cinerariifolium</name>
    <dbReference type="NCBI Taxonomy" id="118510"/>
    <lineage>
        <taxon>Eukaryota</taxon>
        <taxon>Viridiplantae</taxon>
        <taxon>Streptophyta</taxon>
        <taxon>Embryophyta</taxon>
        <taxon>Tracheophyta</taxon>
        <taxon>Spermatophyta</taxon>
        <taxon>Magnoliopsida</taxon>
        <taxon>eudicotyledons</taxon>
        <taxon>Gunneridae</taxon>
        <taxon>Pentapetalae</taxon>
        <taxon>asterids</taxon>
        <taxon>campanulids</taxon>
        <taxon>Asterales</taxon>
        <taxon>Asteraceae</taxon>
        <taxon>Asteroideae</taxon>
        <taxon>Anthemideae</taxon>
        <taxon>Anthemidinae</taxon>
        <taxon>Tanacetum</taxon>
    </lineage>
</organism>
<dbReference type="Pfam" id="PF03732">
    <property type="entry name" value="Retrotrans_gag"/>
    <property type="match status" value="1"/>
</dbReference>
<reference evidence="3" key="1">
    <citation type="journal article" date="2019" name="Sci. Rep.">
        <title>Draft genome of Tanacetum cinerariifolium, the natural source of mosquito coil.</title>
        <authorList>
            <person name="Yamashiro T."/>
            <person name="Shiraishi A."/>
            <person name="Satake H."/>
            <person name="Nakayama K."/>
        </authorList>
    </citation>
    <scope>NUCLEOTIDE SEQUENCE</scope>
</reference>
<feature type="compositionally biased region" description="Polar residues" evidence="1">
    <location>
        <begin position="50"/>
        <end position="59"/>
    </location>
</feature>
<dbReference type="GO" id="GO:0003964">
    <property type="term" value="F:RNA-directed DNA polymerase activity"/>
    <property type="evidence" value="ECO:0007669"/>
    <property type="project" value="UniProtKB-KW"/>
</dbReference>
<evidence type="ECO:0000313" key="3">
    <source>
        <dbReference type="EMBL" id="GFB29899.1"/>
    </source>
</evidence>